<comment type="caution">
    <text evidence="3">The sequence shown here is derived from an EMBL/GenBank/DDBJ whole genome shotgun (WGS) entry which is preliminary data.</text>
</comment>
<protein>
    <submittedName>
        <fullName evidence="3">Uncharacterized protein DUF4124</fullName>
    </submittedName>
</protein>
<reference evidence="3 4" key="1">
    <citation type="submission" date="2019-03" db="EMBL/GenBank/DDBJ databases">
        <title>Genomic Encyclopedia of Type Strains, Phase IV (KMG-IV): sequencing the most valuable type-strain genomes for metagenomic binning, comparative biology and taxonomic classification.</title>
        <authorList>
            <person name="Goeker M."/>
        </authorList>
    </citation>
    <scope>NUCLEOTIDE SEQUENCE [LARGE SCALE GENOMIC DNA]</scope>
    <source>
        <strain evidence="3 4">DSM 19605</strain>
    </source>
</reference>
<dbReference type="RefSeq" id="WP_133599092.1">
    <property type="nucleotide sequence ID" value="NZ_SNYL01000018.1"/>
</dbReference>
<evidence type="ECO:0000313" key="3">
    <source>
        <dbReference type="EMBL" id="TDQ39862.1"/>
    </source>
</evidence>
<sequence>MKTGQAPHPGKGWWRIATVLIWAWAAGCARADMWIWLDDNGRRVLSDRPPPASVPPQHILQRPAPAVTPPADTPTRPAPTTPAEIRADNCQRAQASLAVLKGPHTLLMPDEQGRPVPMDEAMKRAERARLRQIIRDNCR</sequence>
<dbReference type="PROSITE" id="PS51257">
    <property type="entry name" value="PROKAR_LIPOPROTEIN"/>
    <property type="match status" value="1"/>
</dbReference>
<organism evidence="3 4">
    <name type="scientific">Tepidicella xavieri</name>
    <dbReference type="NCBI Taxonomy" id="360241"/>
    <lineage>
        <taxon>Bacteria</taxon>
        <taxon>Pseudomonadati</taxon>
        <taxon>Pseudomonadota</taxon>
        <taxon>Betaproteobacteria</taxon>
        <taxon>Burkholderiales</taxon>
        <taxon>Tepidicella</taxon>
    </lineage>
</organism>
<dbReference type="OrthoDB" id="9181422at2"/>
<keyword evidence="4" id="KW-1185">Reference proteome</keyword>
<dbReference type="Pfam" id="PF13511">
    <property type="entry name" value="DUF4124"/>
    <property type="match status" value="1"/>
</dbReference>
<evidence type="ECO:0000313" key="4">
    <source>
        <dbReference type="Proteomes" id="UP000295510"/>
    </source>
</evidence>
<feature type="region of interest" description="Disordered" evidence="1">
    <location>
        <begin position="47"/>
        <end position="83"/>
    </location>
</feature>
<dbReference type="AlphaFoldDB" id="A0A4R6U391"/>
<gene>
    <name evidence="3" type="ORF">DFR43_11838</name>
</gene>
<feature type="compositionally biased region" description="Pro residues" evidence="1">
    <location>
        <begin position="66"/>
        <end position="80"/>
    </location>
</feature>
<dbReference type="InterPro" id="IPR025392">
    <property type="entry name" value="DUF4124"/>
</dbReference>
<dbReference type="Proteomes" id="UP000295510">
    <property type="component" value="Unassembled WGS sequence"/>
</dbReference>
<dbReference type="EMBL" id="SNYL01000018">
    <property type="protein sequence ID" value="TDQ39862.1"/>
    <property type="molecule type" value="Genomic_DNA"/>
</dbReference>
<feature type="domain" description="DUF4124" evidence="2">
    <location>
        <begin position="21"/>
        <end position="74"/>
    </location>
</feature>
<proteinExistence type="predicted"/>
<accession>A0A4R6U391</accession>
<evidence type="ECO:0000259" key="2">
    <source>
        <dbReference type="Pfam" id="PF13511"/>
    </source>
</evidence>
<name>A0A4R6U391_9BURK</name>
<evidence type="ECO:0000256" key="1">
    <source>
        <dbReference type="SAM" id="MobiDB-lite"/>
    </source>
</evidence>